<protein>
    <submittedName>
        <fullName evidence="1">Uncharacterized protein</fullName>
    </submittedName>
</protein>
<dbReference type="Proteomes" id="UP000612899">
    <property type="component" value="Unassembled WGS sequence"/>
</dbReference>
<proteinExistence type="predicted"/>
<accession>A0A8J3Q9B1</accession>
<evidence type="ECO:0000313" key="1">
    <source>
        <dbReference type="EMBL" id="GIH05824.1"/>
    </source>
</evidence>
<evidence type="ECO:0000313" key="2">
    <source>
        <dbReference type="Proteomes" id="UP000612899"/>
    </source>
</evidence>
<keyword evidence="2" id="KW-1185">Reference proteome</keyword>
<gene>
    <name evidence="1" type="ORF">Rhe02_38910</name>
</gene>
<dbReference type="RefSeq" id="WP_203909661.1">
    <property type="nucleotide sequence ID" value="NZ_BONY01000022.1"/>
</dbReference>
<reference evidence="1" key="1">
    <citation type="submission" date="2021-01" db="EMBL/GenBank/DDBJ databases">
        <title>Whole genome shotgun sequence of Rhizocola hellebori NBRC 109834.</title>
        <authorList>
            <person name="Komaki H."/>
            <person name="Tamura T."/>
        </authorList>
    </citation>
    <scope>NUCLEOTIDE SEQUENCE</scope>
    <source>
        <strain evidence="1">NBRC 109834</strain>
    </source>
</reference>
<dbReference type="EMBL" id="BONY01000022">
    <property type="protein sequence ID" value="GIH05824.1"/>
    <property type="molecule type" value="Genomic_DNA"/>
</dbReference>
<dbReference type="AlphaFoldDB" id="A0A8J3Q9B1"/>
<sequence>MKLPIDHVHQCERPLDPTDDPTWRTVGRMLGVSAFDAKAYYTIGLVREMVSTAGLARSNQLHLGAIFQVLDAIELIGRAIGGFRHAKFEATARLKAGLNYVLDLNRREETPLVVLAVTDYLDLRNFTGHGGASAGGPLHFDRWTGLALLHLATRALDAMWGDPVAMAGFVKCQIDPIETAVHSGQTETIYVRDIHTHLQDARMPSEGTPFDGWRGEDILVVLATSGQTVTGS</sequence>
<name>A0A8J3Q9B1_9ACTN</name>
<organism evidence="1 2">
    <name type="scientific">Rhizocola hellebori</name>
    <dbReference type="NCBI Taxonomy" id="1392758"/>
    <lineage>
        <taxon>Bacteria</taxon>
        <taxon>Bacillati</taxon>
        <taxon>Actinomycetota</taxon>
        <taxon>Actinomycetes</taxon>
        <taxon>Micromonosporales</taxon>
        <taxon>Micromonosporaceae</taxon>
        <taxon>Rhizocola</taxon>
    </lineage>
</organism>
<comment type="caution">
    <text evidence="1">The sequence shown here is derived from an EMBL/GenBank/DDBJ whole genome shotgun (WGS) entry which is preliminary data.</text>
</comment>